<evidence type="ECO:0000313" key="2">
    <source>
        <dbReference type="EMBL" id="KEK20397.1"/>
    </source>
</evidence>
<feature type="transmembrane region" description="Helical" evidence="1">
    <location>
        <begin position="16"/>
        <end position="36"/>
    </location>
</feature>
<feature type="transmembrane region" description="Helical" evidence="1">
    <location>
        <begin position="179"/>
        <end position="203"/>
    </location>
</feature>
<evidence type="ECO:0000313" key="3">
    <source>
        <dbReference type="Proteomes" id="UP000027822"/>
    </source>
</evidence>
<keyword evidence="1" id="KW-0812">Transmembrane</keyword>
<dbReference type="STRING" id="574376.BAMA_13310"/>
<proteinExistence type="predicted"/>
<keyword evidence="1" id="KW-1133">Transmembrane helix</keyword>
<reference evidence="2 3" key="1">
    <citation type="submission" date="2014-06" db="EMBL/GenBank/DDBJ databases">
        <title>Draft genome sequence of Bacillus manliponensis JCM 15802 (MCCC 1A00708).</title>
        <authorList>
            <person name="Lai Q."/>
            <person name="Liu Y."/>
            <person name="Shao Z."/>
        </authorList>
    </citation>
    <scope>NUCLEOTIDE SEQUENCE [LARGE SCALE GENOMIC DNA]</scope>
    <source>
        <strain evidence="2 3">JCM 15802</strain>
    </source>
</reference>
<dbReference type="Proteomes" id="UP000027822">
    <property type="component" value="Unassembled WGS sequence"/>
</dbReference>
<organism evidence="2 3">
    <name type="scientific">Bacillus manliponensis</name>
    <dbReference type="NCBI Taxonomy" id="574376"/>
    <lineage>
        <taxon>Bacteria</taxon>
        <taxon>Bacillati</taxon>
        <taxon>Bacillota</taxon>
        <taxon>Bacilli</taxon>
        <taxon>Bacillales</taxon>
        <taxon>Bacillaceae</taxon>
        <taxon>Bacillus</taxon>
        <taxon>Bacillus cereus group</taxon>
    </lineage>
</organism>
<keyword evidence="1" id="KW-0472">Membrane</keyword>
<comment type="caution">
    <text evidence="2">The sequence shown here is derived from an EMBL/GenBank/DDBJ whole genome shotgun (WGS) entry which is preliminary data.</text>
</comment>
<accession>A0A073K1T3</accession>
<name>A0A073K1T3_9BACI</name>
<protein>
    <submittedName>
        <fullName evidence="2">Uncharacterized protein</fullName>
    </submittedName>
</protein>
<feature type="transmembrane region" description="Helical" evidence="1">
    <location>
        <begin position="234"/>
        <end position="255"/>
    </location>
</feature>
<dbReference type="RefSeq" id="WP_034636381.1">
    <property type="nucleotide sequence ID" value="NZ_CBCSJC010000004.1"/>
</dbReference>
<gene>
    <name evidence="2" type="ORF">BAMA_13310</name>
</gene>
<keyword evidence="3" id="KW-1185">Reference proteome</keyword>
<feature type="transmembrane region" description="Helical" evidence="1">
    <location>
        <begin position="48"/>
        <end position="69"/>
    </location>
</feature>
<dbReference type="EMBL" id="JOTN01000003">
    <property type="protein sequence ID" value="KEK20397.1"/>
    <property type="molecule type" value="Genomic_DNA"/>
</dbReference>
<feature type="transmembrane region" description="Helical" evidence="1">
    <location>
        <begin position="143"/>
        <end position="167"/>
    </location>
</feature>
<dbReference type="AlphaFoldDB" id="A0A073K1T3"/>
<sequence>MKPIMLYLWDISKRKLMITFLVFLIIEAFLLWQMNVKLSSAAAVKQEVLFIIALTVGVISYFLLSLQIIQAYGKSLKNPLLRLTPMRGKQYIYATVFLLSLISIIGQVILMGVCYIASSIAIPQSGVGAIIKEIWQTSTTIEGIVVVVVDFMESICVMLQLILFITIGKILIGRRKLQVLFIVVGFLIFNQICSLFSSIFNLFSSGKIVILANEKVATNETFFFTIYKHGEINVYNLLFVIVLSLFLIHITARIIDKKIEV</sequence>
<evidence type="ECO:0000256" key="1">
    <source>
        <dbReference type="SAM" id="Phobius"/>
    </source>
</evidence>
<feature type="transmembrane region" description="Helical" evidence="1">
    <location>
        <begin position="90"/>
        <end position="123"/>
    </location>
</feature>